<dbReference type="AlphaFoldDB" id="A0A2N1M9Q8"/>
<dbReference type="VEuPathDB" id="FungiDB:FUN_011633"/>
<reference evidence="2 3" key="1">
    <citation type="submission" date="2016-04" db="EMBL/GenBank/DDBJ databases">
        <title>Genome analyses suggest a sexual origin of heterokaryosis in a supposedly ancient asexual fungus.</title>
        <authorList>
            <person name="Ropars J."/>
            <person name="Sedzielewska K."/>
            <person name="Noel J."/>
            <person name="Charron P."/>
            <person name="Farinelli L."/>
            <person name="Marton T."/>
            <person name="Kruger M."/>
            <person name="Pelin A."/>
            <person name="Brachmann A."/>
            <person name="Corradi N."/>
        </authorList>
    </citation>
    <scope>NUCLEOTIDE SEQUENCE [LARGE SCALE GENOMIC DNA]</scope>
    <source>
        <strain evidence="2 3">C2</strain>
    </source>
</reference>
<protein>
    <submittedName>
        <fullName evidence="2">Uncharacterized protein</fullName>
    </submittedName>
</protein>
<evidence type="ECO:0000256" key="1">
    <source>
        <dbReference type="SAM" id="MobiDB-lite"/>
    </source>
</evidence>
<comment type="caution">
    <text evidence="2">The sequence shown here is derived from an EMBL/GenBank/DDBJ whole genome shotgun (WGS) entry which is preliminary data.</text>
</comment>
<feature type="compositionally biased region" description="Basic residues" evidence="1">
    <location>
        <begin position="87"/>
        <end position="98"/>
    </location>
</feature>
<reference evidence="2 3" key="2">
    <citation type="submission" date="2017-10" db="EMBL/GenBank/DDBJ databases">
        <title>Extensive intraspecific genome diversity in a model arbuscular mycorrhizal fungus.</title>
        <authorList>
            <person name="Chen E.C.H."/>
            <person name="Morin E."/>
            <person name="Baudet D."/>
            <person name="Noel J."/>
            <person name="Ndikumana S."/>
            <person name="Charron P."/>
            <person name="St-Onge C."/>
            <person name="Giorgi J."/>
            <person name="Grigoriev I.V."/>
            <person name="Roux C."/>
            <person name="Martin F.M."/>
            <person name="Corradi N."/>
        </authorList>
    </citation>
    <scope>NUCLEOTIDE SEQUENCE [LARGE SCALE GENOMIC DNA]</scope>
    <source>
        <strain evidence="2 3">C2</strain>
    </source>
</reference>
<accession>A0A2N1M9Q8</accession>
<evidence type="ECO:0000313" key="3">
    <source>
        <dbReference type="Proteomes" id="UP000233469"/>
    </source>
</evidence>
<dbReference type="Proteomes" id="UP000233469">
    <property type="component" value="Unassembled WGS sequence"/>
</dbReference>
<name>A0A2N1M9Q8_9GLOM</name>
<feature type="region of interest" description="Disordered" evidence="1">
    <location>
        <begin position="62"/>
        <end position="98"/>
    </location>
</feature>
<organism evidence="2 3">
    <name type="scientific">Rhizophagus irregularis</name>
    <dbReference type="NCBI Taxonomy" id="588596"/>
    <lineage>
        <taxon>Eukaryota</taxon>
        <taxon>Fungi</taxon>
        <taxon>Fungi incertae sedis</taxon>
        <taxon>Mucoromycota</taxon>
        <taxon>Glomeromycotina</taxon>
        <taxon>Glomeromycetes</taxon>
        <taxon>Glomerales</taxon>
        <taxon>Glomeraceae</taxon>
        <taxon>Rhizophagus</taxon>
    </lineage>
</organism>
<proteinExistence type="predicted"/>
<gene>
    <name evidence="2" type="ORF">RhiirC2_796410</name>
</gene>
<evidence type="ECO:0000313" key="2">
    <source>
        <dbReference type="EMBL" id="PKK58375.1"/>
    </source>
</evidence>
<dbReference type="EMBL" id="LLXL01003638">
    <property type="protein sequence ID" value="PKK58375.1"/>
    <property type="molecule type" value="Genomic_DNA"/>
</dbReference>
<sequence length="98" mass="11852">MSETKFPKYLFPQFMEKEIEKASKSINSSVNWTEYDKWIKAGKPYQKHDELFIDQKLEIESAHKRPARTRSNNVVRRRKQENGFSSKKSHLKHREKKR</sequence>